<evidence type="ECO:0008006" key="4">
    <source>
        <dbReference type="Google" id="ProtNLM"/>
    </source>
</evidence>
<evidence type="ECO:0000256" key="1">
    <source>
        <dbReference type="SAM" id="Coils"/>
    </source>
</evidence>
<sequence length="89" mass="10258">MDKYPYHKNKQQAFQAAQQGVEQARDEASGIDDSRADYGSQVKALKKEVSEAFQQIENALEVASEHQRLQLKQYQDELAEIMKEVEELE</sequence>
<keyword evidence="3" id="KW-1185">Reference proteome</keyword>
<protein>
    <recommendedName>
        <fullName evidence="4">Small, acid-soluble spore protein N</fullName>
    </recommendedName>
</protein>
<dbReference type="RefSeq" id="WP_101643054.1">
    <property type="nucleotide sequence ID" value="NZ_PGUY01000042.1"/>
</dbReference>
<accession>A0A2N5M4Q5</accession>
<keyword evidence="1" id="KW-0175">Coiled coil</keyword>
<dbReference type="EMBL" id="PGUY01000042">
    <property type="protein sequence ID" value="PLT29337.1"/>
    <property type="molecule type" value="Genomic_DNA"/>
</dbReference>
<feature type="coiled-coil region" evidence="1">
    <location>
        <begin position="7"/>
        <end position="84"/>
    </location>
</feature>
<dbReference type="AlphaFoldDB" id="A0A2N5M4Q5"/>
<comment type="caution">
    <text evidence="2">The sequence shown here is derived from an EMBL/GenBank/DDBJ whole genome shotgun (WGS) entry which is preliminary data.</text>
</comment>
<evidence type="ECO:0000313" key="2">
    <source>
        <dbReference type="EMBL" id="PLT29337.1"/>
    </source>
</evidence>
<evidence type="ECO:0000313" key="3">
    <source>
        <dbReference type="Proteomes" id="UP000234748"/>
    </source>
</evidence>
<organism evidence="2 3">
    <name type="scientific">Peribacillus deserti</name>
    <dbReference type="NCBI Taxonomy" id="673318"/>
    <lineage>
        <taxon>Bacteria</taxon>
        <taxon>Bacillati</taxon>
        <taxon>Bacillota</taxon>
        <taxon>Bacilli</taxon>
        <taxon>Bacillales</taxon>
        <taxon>Bacillaceae</taxon>
        <taxon>Peribacillus</taxon>
    </lineage>
</organism>
<reference evidence="2 3" key="1">
    <citation type="submission" date="2017-11" db="EMBL/GenBank/DDBJ databases">
        <title>Comparitive Functional Genomics of Dry Heat Resistant strains isolated from the Viking Spacecraft.</title>
        <authorList>
            <person name="Seuylemezian A."/>
            <person name="Cooper K."/>
            <person name="Vaishampayan P."/>
        </authorList>
    </citation>
    <scope>NUCLEOTIDE SEQUENCE [LARGE SCALE GENOMIC DNA]</scope>
    <source>
        <strain evidence="2 3">V1-29</strain>
    </source>
</reference>
<dbReference type="Proteomes" id="UP000234748">
    <property type="component" value="Unassembled WGS sequence"/>
</dbReference>
<proteinExistence type="predicted"/>
<gene>
    <name evidence="2" type="ORF">CUU66_13540</name>
</gene>
<dbReference type="OrthoDB" id="2936945at2"/>
<name>A0A2N5M4Q5_9BACI</name>